<gene>
    <name evidence="3" type="ORF">BO80DRAFT_255559</name>
</gene>
<name>A0A395HAA5_9EURO</name>
<proteinExistence type="predicted"/>
<reference evidence="3 4" key="1">
    <citation type="submission" date="2018-02" db="EMBL/GenBank/DDBJ databases">
        <title>The genomes of Aspergillus section Nigri reveals drivers in fungal speciation.</title>
        <authorList>
            <consortium name="DOE Joint Genome Institute"/>
            <person name="Vesth T.C."/>
            <person name="Nybo J."/>
            <person name="Theobald S."/>
            <person name="Brandl J."/>
            <person name="Frisvad J.C."/>
            <person name="Nielsen K.F."/>
            <person name="Lyhne E.K."/>
            <person name="Kogle M.E."/>
            <person name="Kuo A."/>
            <person name="Riley R."/>
            <person name="Clum A."/>
            <person name="Nolan M."/>
            <person name="Lipzen A."/>
            <person name="Salamov A."/>
            <person name="Henrissat B."/>
            <person name="Wiebenga A."/>
            <person name="De vries R.P."/>
            <person name="Grigoriev I.V."/>
            <person name="Mortensen U.H."/>
            <person name="Andersen M.R."/>
            <person name="Baker S.E."/>
        </authorList>
    </citation>
    <scope>NUCLEOTIDE SEQUENCE [LARGE SCALE GENOMIC DNA]</scope>
    <source>
        <strain evidence="3 4">CBS 121593</strain>
    </source>
</reference>
<evidence type="ECO:0000256" key="2">
    <source>
        <dbReference type="SAM" id="Phobius"/>
    </source>
</evidence>
<dbReference type="AlphaFoldDB" id="A0A395HAA5"/>
<keyword evidence="4" id="KW-1185">Reference proteome</keyword>
<dbReference type="RefSeq" id="XP_025578412.1">
    <property type="nucleotide sequence ID" value="XM_025714673.1"/>
</dbReference>
<evidence type="ECO:0000256" key="1">
    <source>
        <dbReference type="SAM" id="MobiDB-lite"/>
    </source>
</evidence>
<feature type="transmembrane region" description="Helical" evidence="2">
    <location>
        <begin position="45"/>
        <end position="62"/>
    </location>
</feature>
<keyword evidence="2" id="KW-1133">Transmembrane helix</keyword>
<evidence type="ECO:0000313" key="4">
    <source>
        <dbReference type="Proteomes" id="UP000249402"/>
    </source>
</evidence>
<dbReference type="EMBL" id="KZ824425">
    <property type="protein sequence ID" value="RAL04085.1"/>
    <property type="molecule type" value="Genomic_DNA"/>
</dbReference>
<dbReference type="GeneID" id="37219538"/>
<accession>A0A395HAA5</accession>
<feature type="region of interest" description="Disordered" evidence="1">
    <location>
        <begin position="1"/>
        <end position="24"/>
    </location>
</feature>
<protein>
    <submittedName>
        <fullName evidence="3">Uncharacterized protein</fullName>
    </submittedName>
</protein>
<keyword evidence="2" id="KW-0472">Membrane</keyword>
<dbReference type="Proteomes" id="UP000249402">
    <property type="component" value="Unassembled WGS sequence"/>
</dbReference>
<evidence type="ECO:0000313" key="3">
    <source>
        <dbReference type="EMBL" id="RAL04085.1"/>
    </source>
</evidence>
<organism evidence="3 4">
    <name type="scientific">Aspergillus ibericus CBS 121593</name>
    <dbReference type="NCBI Taxonomy" id="1448316"/>
    <lineage>
        <taxon>Eukaryota</taxon>
        <taxon>Fungi</taxon>
        <taxon>Dikarya</taxon>
        <taxon>Ascomycota</taxon>
        <taxon>Pezizomycotina</taxon>
        <taxon>Eurotiomycetes</taxon>
        <taxon>Eurotiomycetidae</taxon>
        <taxon>Eurotiales</taxon>
        <taxon>Aspergillaceae</taxon>
        <taxon>Aspergillus</taxon>
        <taxon>Aspergillus subgen. Circumdati</taxon>
    </lineage>
</organism>
<feature type="compositionally biased region" description="Polar residues" evidence="1">
    <location>
        <begin position="1"/>
        <end position="15"/>
    </location>
</feature>
<dbReference type="VEuPathDB" id="FungiDB:BO80DRAFT_255559"/>
<keyword evidence="2" id="KW-0812">Transmembrane</keyword>
<sequence>MSTGLKYQVSGQNPDESPASRPKYSEASVLPGIQNAMNRVPSTSLLLLHILIFLCTLIHMPIRPFMSTMHGLLTTCGCIPGVPTDNHNLYSAQPNIGRESQQPVHGLIQRPARGYPCGQCTAHIG</sequence>